<dbReference type="Gene3D" id="3.30.420.210">
    <property type="entry name" value="SEP domain"/>
    <property type="match status" value="1"/>
</dbReference>
<dbReference type="PANTHER" id="PTHR23333:SF20">
    <property type="entry name" value="NSFL1 COFACTOR P47"/>
    <property type="match status" value="1"/>
</dbReference>
<dbReference type="GO" id="GO:0031468">
    <property type="term" value="P:nuclear membrane reassembly"/>
    <property type="evidence" value="ECO:0007669"/>
    <property type="project" value="TreeGrafter"/>
</dbReference>
<sequence length="197" mass="21964">MSKKVASIFDNKDDDDHSEHHHQQAFFAGGSETSGQQILGPERGANLIENLLNDARQHAELNPAPTNETLQVTFWRNGFTIGEDGELRDYESNREFLTYLRRGEVPPELAARVRGGLVDVKLDNRAFQDYEPSKEKRPVFKGEGFRLGVPTPAVVSDGSSTSATTNQATESSKPSLDEIRQARLARFGQKPKQQPEK</sequence>
<dbReference type="SMART" id="SM00553">
    <property type="entry name" value="SEP"/>
    <property type="match status" value="1"/>
</dbReference>
<dbReference type="InterPro" id="IPR036241">
    <property type="entry name" value="NSFL1C_SEP_dom_sf"/>
</dbReference>
<dbReference type="AlphaFoldDB" id="A0A6G1S3J1"/>
<evidence type="ECO:0000313" key="3">
    <source>
        <dbReference type="EMBL" id="MDE45065.1"/>
    </source>
</evidence>
<feature type="region of interest" description="Disordered" evidence="1">
    <location>
        <begin position="1"/>
        <end position="34"/>
    </location>
</feature>
<evidence type="ECO:0000256" key="1">
    <source>
        <dbReference type="SAM" id="MobiDB-lite"/>
    </source>
</evidence>
<evidence type="ECO:0000259" key="2">
    <source>
        <dbReference type="PROSITE" id="PS51399"/>
    </source>
</evidence>
<dbReference type="GO" id="GO:0043161">
    <property type="term" value="P:proteasome-mediated ubiquitin-dependent protein catabolic process"/>
    <property type="evidence" value="ECO:0007669"/>
    <property type="project" value="TreeGrafter"/>
</dbReference>
<dbReference type="GO" id="GO:0043130">
    <property type="term" value="F:ubiquitin binding"/>
    <property type="evidence" value="ECO:0007669"/>
    <property type="project" value="TreeGrafter"/>
</dbReference>
<protein>
    <submittedName>
        <fullName evidence="3">NSFL1 cofactor p47</fullName>
    </submittedName>
</protein>
<dbReference type="SUPFAM" id="SSF102848">
    <property type="entry name" value="NSFL1 (p97 ATPase) cofactor p47, SEP domain"/>
    <property type="match status" value="1"/>
</dbReference>
<dbReference type="EMBL" id="GGYP01000294">
    <property type="protein sequence ID" value="MDE45065.1"/>
    <property type="molecule type" value="Transcribed_RNA"/>
</dbReference>
<dbReference type="PROSITE" id="PS51399">
    <property type="entry name" value="SEP"/>
    <property type="match status" value="1"/>
</dbReference>
<feature type="region of interest" description="Disordered" evidence="1">
    <location>
        <begin position="129"/>
        <end position="177"/>
    </location>
</feature>
<dbReference type="GO" id="GO:0005634">
    <property type="term" value="C:nucleus"/>
    <property type="evidence" value="ECO:0007669"/>
    <property type="project" value="TreeGrafter"/>
</dbReference>
<dbReference type="GO" id="GO:0005829">
    <property type="term" value="C:cytosol"/>
    <property type="evidence" value="ECO:0007669"/>
    <property type="project" value="TreeGrafter"/>
</dbReference>
<proteinExistence type="predicted"/>
<dbReference type="Pfam" id="PF08059">
    <property type="entry name" value="SEP"/>
    <property type="match status" value="1"/>
</dbReference>
<feature type="compositionally biased region" description="Basic and acidic residues" evidence="1">
    <location>
        <begin position="129"/>
        <end position="144"/>
    </location>
</feature>
<accession>A0A6G1S3J1</accession>
<dbReference type="GO" id="GO:0007030">
    <property type="term" value="P:Golgi organization"/>
    <property type="evidence" value="ECO:0007669"/>
    <property type="project" value="TreeGrafter"/>
</dbReference>
<dbReference type="GO" id="GO:0000045">
    <property type="term" value="P:autophagosome assembly"/>
    <property type="evidence" value="ECO:0007669"/>
    <property type="project" value="TreeGrafter"/>
</dbReference>
<gene>
    <name evidence="3" type="primary">NSFL1C</name>
    <name evidence="3" type="ORF">g.15153</name>
</gene>
<dbReference type="InterPro" id="IPR012989">
    <property type="entry name" value="SEP_domain"/>
</dbReference>
<feature type="domain" description="SEP" evidence="2">
    <location>
        <begin position="67"/>
        <end position="131"/>
    </location>
</feature>
<organism evidence="3">
    <name type="scientific">Aceria tosichella</name>
    <name type="common">wheat curl mite</name>
    <dbReference type="NCBI Taxonomy" id="561515"/>
    <lineage>
        <taxon>Eukaryota</taxon>
        <taxon>Metazoa</taxon>
        <taxon>Ecdysozoa</taxon>
        <taxon>Arthropoda</taxon>
        <taxon>Chelicerata</taxon>
        <taxon>Arachnida</taxon>
        <taxon>Acari</taxon>
        <taxon>Acariformes</taxon>
        <taxon>Trombidiformes</taxon>
        <taxon>Prostigmata</taxon>
        <taxon>Eupodina</taxon>
        <taxon>Eriophyoidea</taxon>
        <taxon>Eriophyidae</taxon>
        <taxon>Eriophyinae</taxon>
        <taxon>Aceriini</taxon>
        <taxon>Aceria</taxon>
    </lineage>
</organism>
<name>A0A6G1S3J1_9ACAR</name>
<dbReference type="PANTHER" id="PTHR23333">
    <property type="entry name" value="UBX DOMAIN CONTAINING PROTEIN"/>
    <property type="match status" value="1"/>
</dbReference>
<feature type="compositionally biased region" description="Polar residues" evidence="1">
    <location>
        <begin position="157"/>
        <end position="174"/>
    </location>
</feature>
<reference evidence="3" key="1">
    <citation type="submission" date="2018-10" db="EMBL/GenBank/DDBJ databases">
        <title>Transcriptome assembly of Aceria tosichella (Wheat curl mite) Type 2.</title>
        <authorList>
            <person name="Scully E.D."/>
            <person name="Geib S.M."/>
            <person name="Palmer N.A."/>
            <person name="Gupta A.K."/>
            <person name="Sarath G."/>
            <person name="Tatineni S."/>
        </authorList>
    </citation>
    <scope>NUCLEOTIDE SEQUENCE</scope>
    <source>
        <strain evidence="3">LincolnNE</strain>
    </source>
</reference>
<feature type="compositionally biased region" description="Basic and acidic residues" evidence="1">
    <location>
        <begin position="10"/>
        <end position="22"/>
    </location>
</feature>
<dbReference type="GO" id="GO:0061025">
    <property type="term" value="P:membrane fusion"/>
    <property type="evidence" value="ECO:0007669"/>
    <property type="project" value="TreeGrafter"/>
</dbReference>